<keyword evidence="7" id="KW-1185">Reference proteome</keyword>
<protein>
    <submittedName>
        <fullName evidence="6">Oxidase</fullName>
    </submittedName>
</protein>
<dbReference type="Gene3D" id="3.50.50.60">
    <property type="entry name" value="FAD/NAD(P)-binding domain"/>
    <property type="match status" value="1"/>
</dbReference>
<keyword evidence="3" id="KW-0285">Flavoprotein</keyword>
<reference evidence="7" key="1">
    <citation type="journal article" date="2019" name="Int. J. Syst. Evol. Microbiol.">
        <title>The Global Catalogue of Microorganisms (GCM) 10K type strain sequencing project: providing services to taxonomists for standard genome sequencing and annotation.</title>
        <authorList>
            <consortium name="The Broad Institute Genomics Platform"/>
            <consortium name="The Broad Institute Genome Sequencing Center for Infectious Disease"/>
            <person name="Wu L."/>
            <person name="Ma J."/>
        </authorList>
    </citation>
    <scope>NUCLEOTIDE SEQUENCE [LARGE SCALE GENOMIC DNA]</scope>
    <source>
        <strain evidence="7">CGMCC 1.15342</strain>
    </source>
</reference>
<dbReference type="SUPFAM" id="SSF51905">
    <property type="entry name" value="FAD/NAD(P)-binding domain"/>
    <property type="match status" value="1"/>
</dbReference>
<accession>A0ABQ1LGA9</accession>
<comment type="similarity">
    <text evidence="2">Belongs to the DadA oxidoreductase family.</text>
</comment>
<comment type="cofactor">
    <cofactor evidence="1">
        <name>FAD</name>
        <dbReference type="ChEBI" id="CHEBI:57692"/>
    </cofactor>
</comment>
<name>A0ABQ1LGA9_9SPHI</name>
<dbReference type="Proteomes" id="UP000597338">
    <property type="component" value="Unassembled WGS sequence"/>
</dbReference>
<keyword evidence="4" id="KW-0560">Oxidoreductase</keyword>
<evidence type="ECO:0000256" key="3">
    <source>
        <dbReference type="ARBA" id="ARBA00022630"/>
    </source>
</evidence>
<dbReference type="PANTHER" id="PTHR13847:SF286">
    <property type="entry name" value="D-AMINO ACID DEHYDROGENASE"/>
    <property type="match status" value="1"/>
</dbReference>
<comment type="caution">
    <text evidence="6">The sequence shown here is derived from an EMBL/GenBank/DDBJ whole genome shotgun (WGS) entry which is preliminary data.</text>
</comment>
<dbReference type="Pfam" id="PF01266">
    <property type="entry name" value="DAO"/>
    <property type="match status" value="1"/>
</dbReference>
<dbReference type="PANTHER" id="PTHR13847">
    <property type="entry name" value="SARCOSINE DEHYDROGENASE-RELATED"/>
    <property type="match status" value="1"/>
</dbReference>
<dbReference type="InterPro" id="IPR006076">
    <property type="entry name" value="FAD-dep_OxRdtase"/>
</dbReference>
<dbReference type="NCBIfam" id="TIGR03364">
    <property type="entry name" value="HpnW_proposed"/>
    <property type="match status" value="1"/>
</dbReference>
<proteinExistence type="inferred from homology"/>
<gene>
    <name evidence="6" type="ORF">GCM10011386_14660</name>
</gene>
<evidence type="ECO:0000259" key="5">
    <source>
        <dbReference type="Pfam" id="PF01266"/>
    </source>
</evidence>
<evidence type="ECO:0000256" key="4">
    <source>
        <dbReference type="ARBA" id="ARBA00023002"/>
    </source>
</evidence>
<organism evidence="6 7">
    <name type="scientific">Parapedobacter defluvii</name>
    <dbReference type="NCBI Taxonomy" id="2045106"/>
    <lineage>
        <taxon>Bacteria</taxon>
        <taxon>Pseudomonadati</taxon>
        <taxon>Bacteroidota</taxon>
        <taxon>Sphingobacteriia</taxon>
        <taxon>Sphingobacteriales</taxon>
        <taxon>Sphingobacteriaceae</taxon>
        <taxon>Parapedobacter</taxon>
    </lineage>
</organism>
<sequence>MSNGMIKPTAVVVGAGIVGLAAAKALAERNFQVTVYERHPRALGASIRNFGMVWPVGQPAGLPYQWAIRSRDTWKDICSTAGIWHEQTGSLHLAYSDTELAVMEDYVSLYGRDRDCAVLTPEQVIQKSPASNPSGLKGALWSAEEVIVDPREAIGGVAAYLEERCSVVFRWNTCINQISDSTIYVGGKAVQKADLVLLCSGADFETLYPNLFASLPITKCKLQMMRLVPQPNDWRIGPPLCGGLSLLHYGSFQAAASIHALRQWAEQEMAEYLKWGIHVMVSQHGNGELTIGDSHEYGLSPDPFDRQLINQLIIDYLGTFARFKDRRLSQSWNGVYAKMTNGESYVFEQPESNVFVFNALSGAGMTLSFGLAEYIIGKRMGL</sequence>
<dbReference type="InterPro" id="IPR036188">
    <property type="entry name" value="FAD/NAD-bd_sf"/>
</dbReference>
<dbReference type="InterPro" id="IPR017741">
    <property type="entry name" value="FAD-dependent_OxRdtase_HpnW"/>
</dbReference>
<dbReference type="PRINTS" id="PR00419">
    <property type="entry name" value="ADXRDTASE"/>
</dbReference>
<evidence type="ECO:0000313" key="7">
    <source>
        <dbReference type="Proteomes" id="UP000597338"/>
    </source>
</evidence>
<feature type="domain" description="FAD dependent oxidoreductase" evidence="5">
    <location>
        <begin position="10"/>
        <end position="375"/>
    </location>
</feature>
<evidence type="ECO:0000256" key="1">
    <source>
        <dbReference type="ARBA" id="ARBA00001974"/>
    </source>
</evidence>
<dbReference type="EMBL" id="BMIK01000003">
    <property type="protein sequence ID" value="GGC23745.1"/>
    <property type="molecule type" value="Genomic_DNA"/>
</dbReference>
<evidence type="ECO:0000313" key="6">
    <source>
        <dbReference type="EMBL" id="GGC23745.1"/>
    </source>
</evidence>
<evidence type="ECO:0000256" key="2">
    <source>
        <dbReference type="ARBA" id="ARBA00009410"/>
    </source>
</evidence>
<dbReference type="Gene3D" id="3.30.9.10">
    <property type="entry name" value="D-Amino Acid Oxidase, subunit A, domain 2"/>
    <property type="match status" value="1"/>
</dbReference>